<feature type="region of interest" description="Disordered" evidence="1">
    <location>
        <begin position="110"/>
        <end position="153"/>
    </location>
</feature>
<accession>A0ABV5X5L3</accession>
<protein>
    <submittedName>
        <fullName evidence="3">Integrase core domain-containing protein</fullName>
    </submittedName>
</protein>
<evidence type="ECO:0000313" key="3">
    <source>
        <dbReference type="EMBL" id="MFB9777740.1"/>
    </source>
</evidence>
<evidence type="ECO:0000259" key="2">
    <source>
        <dbReference type="Pfam" id="PF13683"/>
    </source>
</evidence>
<dbReference type="Pfam" id="PF13683">
    <property type="entry name" value="rve_3"/>
    <property type="match status" value="1"/>
</dbReference>
<dbReference type="InterPro" id="IPR001584">
    <property type="entry name" value="Integrase_cat-core"/>
</dbReference>
<dbReference type="Gene3D" id="1.10.10.10">
    <property type="entry name" value="Winged helix-like DNA-binding domain superfamily/Winged helix DNA-binding domain"/>
    <property type="match status" value="1"/>
</dbReference>
<comment type="caution">
    <text evidence="3">The sequence shown here is derived from an EMBL/GenBank/DDBJ whole genome shotgun (WGS) entry which is preliminary data.</text>
</comment>
<gene>
    <name evidence="3" type="ORF">ACFFN1_15290</name>
</gene>
<feature type="domain" description="Integrase catalytic" evidence="2">
    <location>
        <begin position="71"/>
        <end position="116"/>
    </location>
</feature>
<keyword evidence="4" id="KW-1185">Reference proteome</keyword>
<dbReference type="InterPro" id="IPR009057">
    <property type="entry name" value="Homeodomain-like_sf"/>
</dbReference>
<proteinExistence type="predicted"/>
<dbReference type="EMBL" id="JBHMAU010000130">
    <property type="protein sequence ID" value="MFB9777740.1"/>
    <property type="molecule type" value="Genomic_DNA"/>
</dbReference>
<evidence type="ECO:0000313" key="4">
    <source>
        <dbReference type="Proteomes" id="UP001589707"/>
    </source>
</evidence>
<dbReference type="SUPFAM" id="SSF46689">
    <property type="entry name" value="Homeodomain-like"/>
    <property type="match status" value="1"/>
</dbReference>
<organism evidence="3 4">
    <name type="scientific">Brevibacterium otitidis</name>
    <dbReference type="NCBI Taxonomy" id="53364"/>
    <lineage>
        <taxon>Bacteria</taxon>
        <taxon>Bacillati</taxon>
        <taxon>Actinomycetota</taxon>
        <taxon>Actinomycetes</taxon>
        <taxon>Micrococcales</taxon>
        <taxon>Brevibacteriaceae</taxon>
        <taxon>Brevibacterium</taxon>
    </lineage>
</organism>
<reference evidence="3 4" key="1">
    <citation type="submission" date="2024-09" db="EMBL/GenBank/DDBJ databases">
        <authorList>
            <person name="Sun Q."/>
            <person name="Mori K."/>
        </authorList>
    </citation>
    <scope>NUCLEOTIDE SEQUENCE [LARGE SCALE GENOMIC DNA]</scope>
    <source>
        <strain evidence="3 4">JCM 11683</strain>
    </source>
</reference>
<dbReference type="InterPro" id="IPR036388">
    <property type="entry name" value="WH-like_DNA-bd_sf"/>
</dbReference>
<feature type="compositionally biased region" description="Basic residues" evidence="1">
    <location>
        <begin position="117"/>
        <end position="134"/>
    </location>
</feature>
<dbReference type="RefSeq" id="WP_376841721.1">
    <property type="nucleotide sequence ID" value="NZ_JBHMAU010000130.1"/>
</dbReference>
<dbReference type="Proteomes" id="UP001589707">
    <property type="component" value="Unassembled WGS sequence"/>
</dbReference>
<sequence length="153" mass="17502">MPKKFSPELRDRAVRMVYERQAREGGPRAESIRAIAPQLGVGQETLRIWCNRYGPTQPATGTGESLEQENNGLFKAELIHSQRIWESTEAVEIATMGWVHWGNNDRLHEALGYRTPQKSKRPTLTPRRPRRRPSNHGTKPRALQISRSGLLRL</sequence>
<name>A0ABV5X5L3_9MICO</name>
<evidence type="ECO:0000256" key="1">
    <source>
        <dbReference type="SAM" id="MobiDB-lite"/>
    </source>
</evidence>